<dbReference type="InterPro" id="IPR000917">
    <property type="entry name" value="Sulfatase_N"/>
</dbReference>
<keyword evidence="5" id="KW-1185">Reference proteome</keyword>
<organism evidence="4 5">
    <name type="scientific">Paenibacillus aceris</name>
    <dbReference type="NCBI Taxonomy" id="869555"/>
    <lineage>
        <taxon>Bacteria</taxon>
        <taxon>Bacillati</taxon>
        <taxon>Bacillota</taxon>
        <taxon>Bacilli</taxon>
        <taxon>Bacillales</taxon>
        <taxon>Paenibacillaceae</taxon>
        <taxon>Paenibacillus</taxon>
    </lineage>
</organism>
<dbReference type="SUPFAM" id="SSF53649">
    <property type="entry name" value="Alkaline phosphatase-like"/>
    <property type="match status" value="1"/>
</dbReference>
<dbReference type="PANTHER" id="PTHR45953">
    <property type="entry name" value="IDURONATE 2-SULFATASE"/>
    <property type="match status" value="1"/>
</dbReference>
<proteinExistence type="predicted"/>
<dbReference type="Gene3D" id="3.40.720.10">
    <property type="entry name" value="Alkaline Phosphatase, subunit A"/>
    <property type="match status" value="1"/>
</dbReference>
<evidence type="ECO:0000256" key="1">
    <source>
        <dbReference type="ARBA" id="ARBA00022723"/>
    </source>
</evidence>
<feature type="domain" description="Sulfatase N-terminal" evidence="3">
    <location>
        <begin position="7"/>
        <end position="364"/>
    </location>
</feature>
<dbReference type="PANTHER" id="PTHR45953:SF1">
    <property type="entry name" value="IDURONATE 2-SULFATASE"/>
    <property type="match status" value="1"/>
</dbReference>
<dbReference type="EMBL" id="JAGGKV010000005">
    <property type="protein sequence ID" value="MBP1963205.1"/>
    <property type="molecule type" value="Genomic_DNA"/>
</dbReference>
<gene>
    <name evidence="4" type="ORF">J2Z65_002421</name>
</gene>
<accession>A0ABS4HX31</accession>
<reference evidence="4 5" key="1">
    <citation type="submission" date="2021-03" db="EMBL/GenBank/DDBJ databases">
        <title>Genomic Encyclopedia of Type Strains, Phase IV (KMG-IV): sequencing the most valuable type-strain genomes for metagenomic binning, comparative biology and taxonomic classification.</title>
        <authorList>
            <person name="Goeker M."/>
        </authorList>
    </citation>
    <scope>NUCLEOTIDE SEQUENCE [LARGE SCALE GENOMIC DNA]</scope>
    <source>
        <strain evidence="4 5">DSM 24950</strain>
    </source>
</reference>
<sequence>MNDLTKPHIVMIMADQLRADLITPQFAPNIHKLSQESFRFNRAYCASPLCVPARGSFFTGRYPNQTGCLINPWEAKDATHGHVRRNIPNLYQLLENDWDSWHTGKQHLLTEDRFDRSESSHTSWLPLEGRYAKHLKEQGKRMPGGALFKGIVPEMASGTTTRPATYSIPTTGCYEEGFDAFFDGFILNDSLHALQHRDRTKPLFLSAMFLAPHPPLEIPEPWYSMYTQTDITLPENVGVWSKHQSPLQLYNLTGAIGVRYSREEWHRIWTVYTGLVRLLDDCVGRIIQELKTQGIYDDTLLIFTSDHGEMLGSHSLWQKMCMYEESVRTPLLLKFPERFKCEAQESNALVSAIDIVPTLCDYLGLPIPEGVAGTSLLPLVNGHHWNRDKLFIQFDGNGARGNFQRCVIEGDYKLIVDWFKDEIFIELYDLASDAQELINLAFQDVHRPRILSLLEYLREHMLATGDLLKIPDDAYAMFIDRYTPFAF</sequence>
<keyword evidence="1" id="KW-0479">Metal-binding</keyword>
<protein>
    <submittedName>
        <fullName evidence="4">Arylsulfatase A-like enzyme</fullName>
    </submittedName>
</protein>
<dbReference type="InterPro" id="IPR017850">
    <property type="entry name" value="Alkaline_phosphatase_core_sf"/>
</dbReference>
<dbReference type="Proteomes" id="UP001519344">
    <property type="component" value="Unassembled WGS sequence"/>
</dbReference>
<name>A0ABS4HX31_9BACL</name>
<evidence type="ECO:0000313" key="5">
    <source>
        <dbReference type="Proteomes" id="UP001519344"/>
    </source>
</evidence>
<comment type="caution">
    <text evidence="4">The sequence shown here is derived from an EMBL/GenBank/DDBJ whole genome shotgun (WGS) entry which is preliminary data.</text>
</comment>
<dbReference type="RefSeq" id="WP_167066249.1">
    <property type="nucleotide sequence ID" value="NZ_JAAOZR010000045.1"/>
</dbReference>
<evidence type="ECO:0000313" key="4">
    <source>
        <dbReference type="EMBL" id="MBP1963205.1"/>
    </source>
</evidence>
<evidence type="ECO:0000259" key="3">
    <source>
        <dbReference type="Pfam" id="PF00884"/>
    </source>
</evidence>
<dbReference type="Pfam" id="PF00884">
    <property type="entry name" value="Sulfatase"/>
    <property type="match status" value="1"/>
</dbReference>
<evidence type="ECO:0000256" key="2">
    <source>
        <dbReference type="ARBA" id="ARBA00022801"/>
    </source>
</evidence>
<keyword evidence="2" id="KW-0378">Hydrolase</keyword>